<reference evidence="2" key="1">
    <citation type="journal article" date="2023" name="Plant J.">
        <title>The genome of the king protea, Protea cynaroides.</title>
        <authorList>
            <person name="Chang J."/>
            <person name="Duong T.A."/>
            <person name="Schoeman C."/>
            <person name="Ma X."/>
            <person name="Roodt D."/>
            <person name="Barker N."/>
            <person name="Li Z."/>
            <person name="Van de Peer Y."/>
            <person name="Mizrachi E."/>
        </authorList>
    </citation>
    <scope>NUCLEOTIDE SEQUENCE</scope>
    <source>
        <tissue evidence="2">Young leaves</tissue>
    </source>
</reference>
<protein>
    <submittedName>
        <fullName evidence="2">Uncharacterized protein</fullName>
    </submittedName>
</protein>
<organism evidence="2 3">
    <name type="scientific">Protea cynaroides</name>
    <dbReference type="NCBI Taxonomy" id="273540"/>
    <lineage>
        <taxon>Eukaryota</taxon>
        <taxon>Viridiplantae</taxon>
        <taxon>Streptophyta</taxon>
        <taxon>Embryophyta</taxon>
        <taxon>Tracheophyta</taxon>
        <taxon>Spermatophyta</taxon>
        <taxon>Magnoliopsida</taxon>
        <taxon>Proteales</taxon>
        <taxon>Proteaceae</taxon>
        <taxon>Protea</taxon>
    </lineage>
</organism>
<comment type="caution">
    <text evidence="2">The sequence shown here is derived from an EMBL/GenBank/DDBJ whole genome shotgun (WGS) entry which is preliminary data.</text>
</comment>
<keyword evidence="1" id="KW-1133">Transmembrane helix</keyword>
<keyword evidence="1" id="KW-0812">Transmembrane</keyword>
<dbReference type="AlphaFoldDB" id="A0A9Q0GMB3"/>
<sequence length="128" mass="14207">MESETNPYLFMTDDNIDDDGNRTTIPILQPKADLLCKKNLLLGLGDASGTPLKSGISLIVVLEITVAHRPWPADLQLLLWLNPLQVWAGVVFLCKPAILITAFVRLHGRPPSVVTRHHLSPWSHLMPT</sequence>
<evidence type="ECO:0000313" key="2">
    <source>
        <dbReference type="EMBL" id="KAJ4950040.1"/>
    </source>
</evidence>
<dbReference type="Proteomes" id="UP001141806">
    <property type="component" value="Unassembled WGS sequence"/>
</dbReference>
<name>A0A9Q0GMB3_9MAGN</name>
<proteinExistence type="predicted"/>
<accession>A0A9Q0GMB3</accession>
<dbReference type="EMBL" id="JAMYWD010000012">
    <property type="protein sequence ID" value="KAJ4950040.1"/>
    <property type="molecule type" value="Genomic_DNA"/>
</dbReference>
<keyword evidence="3" id="KW-1185">Reference proteome</keyword>
<keyword evidence="1" id="KW-0472">Membrane</keyword>
<evidence type="ECO:0000313" key="3">
    <source>
        <dbReference type="Proteomes" id="UP001141806"/>
    </source>
</evidence>
<evidence type="ECO:0000256" key="1">
    <source>
        <dbReference type="SAM" id="Phobius"/>
    </source>
</evidence>
<feature type="transmembrane region" description="Helical" evidence="1">
    <location>
        <begin position="84"/>
        <end position="106"/>
    </location>
</feature>
<gene>
    <name evidence="2" type="ORF">NE237_026872</name>
</gene>